<dbReference type="PRINTS" id="PR00039">
    <property type="entry name" value="HTHLYSR"/>
</dbReference>
<evidence type="ECO:0000256" key="2">
    <source>
        <dbReference type="ARBA" id="ARBA00023015"/>
    </source>
</evidence>
<dbReference type="InterPro" id="IPR036388">
    <property type="entry name" value="WH-like_DNA-bd_sf"/>
</dbReference>
<evidence type="ECO:0000256" key="3">
    <source>
        <dbReference type="ARBA" id="ARBA00023125"/>
    </source>
</evidence>
<protein>
    <submittedName>
        <fullName evidence="6">LysR family transcriptional regulator</fullName>
    </submittedName>
</protein>
<feature type="domain" description="HTH lysR-type" evidence="5">
    <location>
        <begin position="2"/>
        <end position="58"/>
    </location>
</feature>
<proteinExistence type="inferred from homology"/>
<dbReference type="Pfam" id="PF03466">
    <property type="entry name" value="LysR_substrate"/>
    <property type="match status" value="1"/>
</dbReference>
<dbReference type="Proteomes" id="UP000603234">
    <property type="component" value="Unassembled WGS sequence"/>
</dbReference>
<dbReference type="InterPro" id="IPR036390">
    <property type="entry name" value="WH_DNA-bd_sf"/>
</dbReference>
<keyword evidence="3" id="KW-0238">DNA-binding</keyword>
<name>A0ABR6WQY5_9FIRM</name>
<evidence type="ECO:0000313" key="7">
    <source>
        <dbReference type="Proteomes" id="UP000603234"/>
    </source>
</evidence>
<reference evidence="6 7" key="1">
    <citation type="journal article" date="2020" name="mSystems">
        <title>Defining Genomic and Predicted Metabolic Features of the Acetobacterium Genus.</title>
        <authorList>
            <person name="Ross D.E."/>
            <person name="Marshall C.W."/>
            <person name="Gulliver D."/>
            <person name="May H.D."/>
            <person name="Norman R.S."/>
        </authorList>
    </citation>
    <scope>NUCLEOTIDE SEQUENCE [LARGE SCALE GENOMIC DNA]</scope>
    <source>
        <strain evidence="6 7">DSM 8238</strain>
    </source>
</reference>
<evidence type="ECO:0000313" key="6">
    <source>
        <dbReference type="EMBL" id="MBC3803028.1"/>
    </source>
</evidence>
<dbReference type="PANTHER" id="PTHR30126:SF40">
    <property type="entry name" value="HTH-TYPE TRANSCRIPTIONAL REGULATOR GLTR"/>
    <property type="match status" value="1"/>
</dbReference>
<dbReference type="InterPro" id="IPR000847">
    <property type="entry name" value="LysR_HTH_N"/>
</dbReference>
<comment type="similarity">
    <text evidence="1">Belongs to the LysR transcriptional regulatory family.</text>
</comment>
<keyword evidence="7" id="KW-1185">Reference proteome</keyword>
<dbReference type="InterPro" id="IPR005119">
    <property type="entry name" value="LysR_subst-bd"/>
</dbReference>
<dbReference type="RefSeq" id="WP_186840946.1">
    <property type="nucleotide sequence ID" value="NZ_WJBC01000001.1"/>
</dbReference>
<dbReference type="SUPFAM" id="SSF46785">
    <property type="entry name" value="Winged helix' DNA-binding domain"/>
    <property type="match status" value="1"/>
</dbReference>
<comment type="caution">
    <text evidence="6">The sequence shown here is derived from an EMBL/GenBank/DDBJ whole genome shotgun (WGS) entry which is preliminary data.</text>
</comment>
<keyword evidence="4" id="KW-0804">Transcription</keyword>
<sequence>MMDFRMDTFVTVCQYLNYTKAAEILHITQPAVSQHIHYLENYYGTKLFVYEKKKMMLTQAGDMLYRAAVTMKHDIRYLQESLRDFAMRKERLIFGATLTIGEFVIAEQLRDYLNCFPNAEIRMMIGNTRELLDKLHLGEIDFALVEGNFSKKEYDYLTFSQERFIPVCGWDYCFSHNPEKLEDLLSERLIVREIGSGTREIMEKNFEYRNLAIGDFRNTIEISGMTAIKNMVEYNCGITFLYEAVVKRELKSGILREIELADFQISHDFTFIWNRGSVFSENYREIFKLLHT</sequence>
<dbReference type="Pfam" id="PF00126">
    <property type="entry name" value="HTH_1"/>
    <property type="match status" value="1"/>
</dbReference>
<dbReference type="PROSITE" id="PS50931">
    <property type="entry name" value="HTH_LYSR"/>
    <property type="match status" value="1"/>
</dbReference>
<dbReference type="EMBL" id="WJBC01000001">
    <property type="protein sequence ID" value="MBC3803028.1"/>
    <property type="molecule type" value="Genomic_DNA"/>
</dbReference>
<dbReference type="PANTHER" id="PTHR30126">
    <property type="entry name" value="HTH-TYPE TRANSCRIPTIONAL REGULATOR"/>
    <property type="match status" value="1"/>
</dbReference>
<dbReference type="Gene3D" id="3.40.190.10">
    <property type="entry name" value="Periplasmic binding protein-like II"/>
    <property type="match status" value="2"/>
</dbReference>
<evidence type="ECO:0000256" key="4">
    <source>
        <dbReference type="ARBA" id="ARBA00023163"/>
    </source>
</evidence>
<organism evidence="6 7">
    <name type="scientific">Acetobacterium fimetarium</name>
    <dbReference type="NCBI Taxonomy" id="52691"/>
    <lineage>
        <taxon>Bacteria</taxon>
        <taxon>Bacillati</taxon>
        <taxon>Bacillota</taxon>
        <taxon>Clostridia</taxon>
        <taxon>Eubacteriales</taxon>
        <taxon>Eubacteriaceae</taxon>
        <taxon>Acetobacterium</taxon>
    </lineage>
</organism>
<dbReference type="SUPFAM" id="SSF53850">
    <property type="entry name" value="Periplasmic binding protein-like II"/>
    <property type="match status" value="1"/>
</dbReference>
<keyword evidence="2" id="KW-0805">Transcription regulation</keyword>
<evidence type="ECO:0000256" key="1">
    <source>
        <dbReference type="ARBA" id="ARBA00009437"/>
    </source>
</evidence>
<accession>A0ABR6WQY5</accession>
<gene>
    <name evidence="6" type="ORF">GH808_01040</name>
</gene>
<dbReference type="Gene3D" id="1.10.10.10">
    <property type="entry name" value="Winged helix-like DNA-binding domain superfamily/Winged helix DNA-binding domain"/>
    <property type="match status" value="1"/>
</dbReference>
<evidence type="ECO:0000259" key="5">
    <source>
        <dbReference type="PROSITE" id="PS50931"/>
    </source>
</evidence>